<evidence type="ECO:0000256" key="1">
    <source>
        <dbReference type="SAM" id="MobiDB-lite"/>
    </source>
</evidence>
<proteinExistence type="predicted"/>
<name>A0AAD8UHK1_GLOAC</name>
<accession>A0AAD8UHK1</accession>
<dbReference type="Proteomes" id="UP001244207">
    <property type="component" value="Unassembled WGS sequence"/>
</dbReference>
<comment type="caution">
    <text evidence="2">The sequence shown here is derived from an EMBL/GenBank/DDBJ whole genome shotgun (WGS) entry which is preliminary data.</text>
</comment>
<evidence type="ECO:0000313" key="3">
    <source>
        <dbReference type="Proteomes" id="UP001244207"/>
    </source>
</evidence>
<sequence length="150" mass="16496">MVSPGQTCIKRCRDGITEVCRPGSDHRGSRRYNAGTKPLQRLLVFLHPAAVPPEPTPRDVIQGSTTPTNQLTASFRLCPLTQHNHTHSPLRTSDRSEDPVTTKPDNLRHHPRILSPTACVRAGILRSQNFSPVEVELTLPSASAESTFTT</sequence>
<dbReference type="RefSeq" id="XP_060361784.1">
    <property type="nucleotide sequence ID" value="XM_060510727.1"/>
</dbReference>
<feature type="compositionally biased region" description="Basic and acidic residues" evidence="1">
    <location>
        <begin position="92"/>
        <end position="108"/>
    </location>
</feature>
<dbReference type="AlphaFoldDB" id="A0AAD8UHK1"/>
<reference evidence="2" key="1">
    <citation type="submission" date="2021-12" db="EMBL/GenBank/DDBJ databases">
        <title>Comparative genomics, transcriptomics and evolutionary studies reveal genomic signatures of adaptation to plant cell wall in hemibiotrophic fungi.</title>
        <authorList>
            <consortium name="DOE Joint Genome Institute"/>
            <person name="Baroncelli R."/>
            <person name="Diaz J.F."/>
            <person name="Benocci T."/>
            <person name="Peng M."/>
            <person name="Battaglia E."/>
            <person name="Haridas S."/>
            <person name="Andreopoulos W."/>
            <person name="Labutti K."/>
            <person name="Pangilinan J."/>
            <person name="Floch G.L."/>
            <person name="Makela M.R."/>
            <person name="Henrissat B."/>
            <person name="Grigoriev I.V."/>
            <person name="Crouch J.A."/>
            <person name="De Vries R.P."/>
            <person name="Sukno S.A."/>
            <person name="Thon M.R."/>
        </authorList>
    </citation>
    <scope>NUCLEOTIDE SEQUENCE</scope>
    <source>
        <strain evidence="2">CBS 112980</strain>
    </source>
</reference>
<keyword evidence="3" id="KW-1185">Reference proteome</keyword>
<evidence type="ECO:0000313" key="2">
    <source>
        <dbReference type="EMBL" id="KAK1720273.1"/>
    </source>
</evidence>
<feature type="region of interest" description="Disordered" evidence="1">
    <location>
        <begin position="83"/>
        <end position="111"/>
    </location>
</feature>
<protein>
    <submittedName>
        <fullName evidence="2">Uncharacterized protein</fullName>
    </submittedName>
</protein>
<organism evidence="2 3">
    <name type="scientific">Glomerella acutata</name>
    <name type="common">Colletotrichum acutatum</name>
    <dbReference type="NCBI Taxonomy" id="27357"/>
    <lineage>
        <taxon>Eukaryota</taxon>
        <taxon>Fungi</taxon>
        <taxon>Dikarya</taxon>
        <taxon>Ascomycota</taxon>
        <taxon>Pezizomycotina</taxon>
        <taxon>Sordariomycetes</taxon>
        <taxon>Hypocreomycetidae</taxon>
        <taxon>Glomerellales</taxon>
        <taxon>Glomerellaceae</taxon>
        <taxon>Colletotrichum</taxon>
        <taxon>Colletotrichum acutatum species complex</taxon>
    </lineage>
</organism>
<dbReference type="EMBL" id="JAHMHS010000091">
    <property type="protein sequence ID" value="KAK1720273.1"/>
    <property type="molecule type" value="Genomic_DNA"/>
</dbReference>
<dbReference type="GeneID" id="85394626"/>
<gene>
    <name evidence="2" type="ORF">BDZ83DRAFT_654570</name>
</gene>